<accession>A0A9D1YRL5</accession>
<dbReference type="InterPro" id="IPR003724">
    <property type="entry name" value="CblAdoTrfase_CobA"/>
</dbReference>
<organism evidence="1 2">
    <name type="scientific">Candidatus Eisenbergiella pullistercoris</name>
    <dbReference type="NCBI Taxonomy" id="2838555"/>
    <lineage>
        <taxon>Bacteria</taxon>
        <taxon>Bacillati</taxon>
        <taxon>Bacillota</taxon>
        <taxon>Clostridia</taxon>
        <taxon>Lachnospirales</taxon>
        <taxon>Lachnospiraceae</taxon>
        <taxon>Eisenbergiella</taxon>
    </lineage>
</organism>
<evidence type="ECO:0000313" key="1">
    <source>
        <dbReference type="EMBL" id="HIY61820.1"/>
    </source>
</evidence>
<dbReference type="PANTHER" id="PTHR46638:SF1">
    <property type="entry name" value="CORRINOID ADENOSYLTRANSFERASE"/>
    <property type="match status" value="1"/>
</dbReference>
<dbReference type="InterPro" id="IPR027417">
    <property type="entry name" value="P-loop_NTPase"/>
</dbReference>
<reference evidence="1" key="2">
    <citation type="submission" date="2021-04" db="EMBL/GenBank/DDBJ databases">
        <authorList>
            <person name="Gilroy R."/>
        </authorList>
    </citation>
    <scope>NUCLEOTIDE SEQUENCE</scope>
    <source>
        <strain evidence="1">ChiSxjej3B15-24422</strain>
    </source>
</reference>
<name>A0A9D1YRL5_9FIRM</name>
<dbReference type="Gene3D" id="3.40.50.300">
    <property type="entry name" value="P-loop containing nucleotide triphosphate hydrolases"/>
    <property type="match status" value="1"/>
</dbReference>
<gene>
    <name evidence="1" type="ORF">H9831_14295</name>
</gene>
<dbReference type="Proteomes" id="UP000824007">
    <property type="component" value="Unassembled WGS sequence"/>
</dbReference>
<evidence type="ECO:0000313" key="2">
    <source>
        <dbReference type="Proteomes" id="UP000824007"/>
    </source>
</evidence>
<reference evidence="1" key="1">
    <citation type="journal article" date="2021" name="PeerJ">
        <title>Extensive microbial diversity within the chicken gut microbiome revealed by metagenomics and culture.</title>
        <authorList>
            <person name="Gilroy R."/>
            <person name="Ravi A."/>
            <person name="Getino M."/>
            <person name="Pursley I."/>
            <person name="Horton D.L."/>
            <person name="Alikhan N.F."/>
            <person name="Baker D."/>
            <person name="Gharbi K."/>
            <person name="Hall N."/>
            <person name="Watson M."/>
            <person name="Adriaenssens E.M."/>
            <person name="Foster-Nyarko E."/>
            <person name="Jarju S."/>
            <person name="Secka A."/>
            <person name="Antonio M."/>
            <person name="Oren A."/>
            <person name="Chaudhuri R.R."/>
            <person name="La Ragione R."/>
            <person name="Hildebrand F."/>
            <person name="Pallen M.J."/>
        </authorList>
    </citation>
    <scope>NUCLEOTIDE SEQUENCE</scope>
    <source>
        <strain evidence="1">ChiSxjej3B15-24422</strain>
    </source>
</reference>
<dbReference type="EMBL" id="DXDD01000176">
    <property type="protein sequence ID" value="HIY61820.1"/>
    <property type="molecule type" value="Genomic_DNA"/>
</dbReference>
<comment type="caution">
    <text evidence="1">The sequence shown here is derived from an EMBL/GenBank/DDBJ whole genome shotgun (WGS) entry which is preliminary data.</text>
</comment>
<dbReference type="AlphaFoldDB" id="A0A9D1YRL5"/>
<dbReference type="Pfam" id="PF02572">
    <property type="entry name" value="CobA_CobO_BtuR"/>
    <property type="match status" value="1"/>
</dbReference>
<dbReference type="SUPFAM" id="SSF52540">
    <property type="entry name" value="P-loop containing nucleoside triphosphate hydrolases"/>
    <property type="match status" value="1"/>
</dbReference>
<proteinExistence type="predicted"/>
<sequence>MEKGLIHLYTGDGKGKTTAAVGLAVRAAGAGKRVLFIQFMKGRDTGELHALNRLPGMEILRSEKDFGFYFQMSEAEKKELTRIHNGLLKQALERTEAGEADVIVLDEVTYPVNWKLLEEDLLRRLLSRTDDKRHFPEIVCTGRDPQEWLTACADYVTRMECVKHPFDRGIGARKGIEY</sequence>
<dbReference type="GO" id="GO:0005524">
    <property type="term" value="F:ATP binding"/>
    <property type="evidence" value="ECO:0007669"/>
    <property type="project" value="InterPro"/>
</dbReference>
<dbReference type="GO" id="GO:0008817">
    <property type="term" value="F:corrinoid adenosyltransferase activity"/>
    <property type="evidence" value="ECO:0007669"/>
    <property type="project" value="InterPro"/>
</dbReference>
<dbReference type="PIRSF" id="PIRSF015617">
    <property type="entry name" value="Adensltrnsf_CobA"/>
    <property type="match status" value="1"/>
</dbReference>
<protein>
    <submittedName>
        <fullName evidence="1">Cob(I)yrinic acid a,c-diamide adenosyltransferase</fullName>
    </submittedName>
</protein>
<dbReference type="GO" id="GO:0009236">
    <property type="term" value="P:cobalamin biosynthetic process"/>
    <property type="evidence" value="ECO:0007669"/>
    <property type="project" value="InterPro"/>
</dbReference>
<dbReference type="PANTHER" id="PTHR46638">
    <property type="entry name" value="CORRINOID ADENOSYLTRANSFERASE"/>
    <property type="match status" value="1"/>
</dbReference>